<comment type="subcellular location">
    <subcellularLocation>
        <location evidence="1">Membrane</location>
        <topology evidence="1">Multi-pass membrane protein</topology>
    </subcellularLocation>
</comment>
<evidence type="ECO:0000256" key="1">
    <source>
        <dbReference type="ARBA" id="ARBA00004141"/>
    </source>
</evidence>
<proteinExistence type="predicted"/>
<evidence type="ECO:0000256" key="10">
    <source>
        <dbReference type="SAM" id="Phobius"/>
    </source>
</evidence>
<dbReference type="GO" id="GO:0016020">
    <property type="term" value="C:membrane"/>
    <property type="evidence" value="ECO:0007669"/>
    <property type="project" value="UniProtKB-SubCell"/>
</dbReference>
<dbReference type="Proteomes" id="UP000242881">
    <property type="component" value="Unassembled WGS sequence"/>
</dbReference>
<feature type="transmembrane region" description="Helical" evidence="10">
    <location>
        <begin position="350"/>
        <end position="374"/>
    </location>
</feature>
<evidence type="ECO:0000256" key="7">
    <source>
        <dbReference type="ARBA" id="ARBA00023065"/>
    </source>
</evidence>
<evidence type="ECO:0000256" key="6">
    <source>
        <dbReference type="ARBA" id="ARBA00023053"/>
    </source>
</evidence>
<feature type="transmembrane region" description="Helical" evidence="10">
    <location>
        <begin position="316"/>
        <end position="338"/>
    </location>
</feature>
<dbReference type="PANTHER" id="PTHR43562:SF3">
    <property type="entry name" value="SODIUM ION_PROTON EXCHANGER (EUROFUNG)"/>
    <property type="match status" value="1"/>
</dbReference>
<dbReference type="PANTHER" id="PTHR43562">
    <property type="entry name" value="NAPA-TYPE SODIUM/HYDROGEN ANTIPORTER"/>
    <property type="match status" value="1"/>
</dbReference>
<evidence type="ECO:0000313" key="13">
    <source>
        <dbReference type="Proteomes" id="UP000242881"/>
    </source>
</evidence>
<evidence type="ECO:0000256" key="9">
    <source>
        <dbReference type="ARBA" id="ARBA00023201"/>
    </source>
</evidence>
<feature type="transmembrane region" description="Helical" evidence="10">
    <location>
        <begin position="33"/>
        <end position="57"/>
    </location>
</feature>
<keyword evidence="2" id="KW-0813">Transport</keyword>
<feature type="transmembrane region" description="Helical" evidence="10">
    <location>
        <begin position="240"/>
        <end position="269"/>
    </location>
</feature>
<keyword evidence="8 10" id="KW-0472">Membrane</keyword>
<reference evidence="12 13" key="1">
    <citation type="submission" date="2018-01" db="EMBL/GenBank/DDBJ databases">
        <title>Metagenomic assembled genomes from two thermal pools in the Uzon Caldera, Kamchatka, Russia.</title>
        <authorList>
            <person name="Wilkins L."/>
            <person name="Ettinger C."/>
        </authorList>
    </citation>
    <scope>NUCLEOTIDE SEQUENCE [LARGE SCALE GENOMIC DNA]</scope>
    <source>
        <strain evidence="12">ZAV-05</strain>
    </source>
</reference>
<dbReference type="GO" id="GO:1902600">
    <property type="term" value="P:proton transmembrane transport"/>
    <property type="evidence" value="ECO:0007669"/>
    <property type="project" value="InterPro"/>
</dbReference>
<evidence type="ECO:0000259" key="11">
    <source>
        <dbReference type="PROSITE" id="PS51094"/>
    </source>
</evidence>
<dbReference type="GO" id="GO:0015297">
    <property type="term" value="F:antiporter activity"/>
    <property type="evidence" value="ECO:0007669"/>
    <property type="project" value="UniProtKB-KW"/>
</dbReference>
<name>A0A2J6WPD8_9BACT</name>
<evidence type="ECO:0000256" key="8">
    <source>
        <dbReference type="ARBA" id="ARBA00023136"/>
    </source>
</evidence>
<evidence type="ECO:0000256" key="5">
    <source>
        <dbReference type="ARBA" id="ARBA00022989"/>
    </source>
</evidence>
<keyword evidence="4 10" id="KW-0812">Transmembrane</keyword>
<dbReference type="InterPro" id="IPR006153">
    <property type="entry name" value="Cation/H_exchanger_TM"/>
</dbReference>
<evidence type="ECO:0000313" key="12">
    <source>
        <dbReference type="EMBL" id="PMP72225.1"/>
    </source>
</evidence>
<evidence type="ECO:0000256" key="3">
    <source>
        <dbReference type="ARBA" id="ARBA00022449"/>
    </source>
</evidence>
<accession>A0A2J6WPD8</accession>
<keyword evidence="6" id="KW-0915">Sodium</keyword>
<gene>
    <name evidence="12" type="ORF">C0187_02000</name>
</gene>
<dbReference type="GO" id="GO:0006814">
    <property type="term" value="P:sodium ion transport"/>
    <property type="evidence" value="ECO:0007669"/>
    <property type="project" value="UniProtKB-KW"/>
</dbReference>
<dbReference type="CDD" id="cd00211">
    <property type="entry name" value="PTS_IIA_fru"/>
    <property type="match status" value="1"/>
</dbReference>
<dbReference type="SUPFAM" id="SSF55804">
    <property type="entry name" value="Phoshotransferase/anion transport protein"/>
    <property type="match status" value="1"/>
</dbReference>
<evidence type="ECO:0000256" key="2">
    <source>
        <dbReference type="ARBA" id="ARBA00022448"/>
    </source>
</evidence>
<dbReference type="PROSITE" id="PS51094">
    <property type="entry name" value="PTS_EIIA_TYPE_2"/>
    <property type="match status" value="1"/>
</dbReference>
<feature type="transmembrane region" description="Helical" evidence="10">
    <location>
        <begin position="380"/>
        <end position="402"/>
    </location>
</feature>
<dbReference type="Gene3D" id="1.20.1530.20">
    <property type="match status" value="1"/>
</dbReference>
<dbReference type="Gene3D" id="3.40.930.10">
    <property type="entry name" value="Mannitol-specific EII, Chain A"/>
    <property type="match status" value="1"/>
</dbReference>
<dbReference type="AlphaFoldDB" id="A0A2J6WPD8"/>
<feature type="transmembrane region" description="Helical" evidence="10">
    <location>
        <begin position="167"/>
        <end position="191"/>
    </location>
</feature>
<protein>
    <recommendedName>
        <fullName evidence="11">PTS EIIA type-2 domain-containing protein</fullName>
    </recommendedName>
</protein>
<sequence>MEHSYGYFFLSLFLILLSAKFLGEITRRFFNSALVGEIIAGIILGPTVLGIFFPEFYQKTFNQDLFREFLHLFNGVGVVMLLLVAGMESDLGSILKQKVILFSAPLKIVVSLLVSFFVFYYLIDINYNQIEQSFFIISLGFMLALTALPVLVKILSDLNLYRTDVGMSLVGTAVFIDMIVWIGFSVILIFFKKFHDTNIFFIFLNIFLVILFVIMVLTVIRKIVDKILPYIQSQFSWPEGILAFVFSLCFLFSTIAEFLGTHAIVGSFLSGLIISDSEHFRDKIHYRIESIVNSFFSPIYFGSLGLYLNFSNQIDFKITILFVVLGVIISVTSGFFPYKYFNKSTREACGFGYGLSITGATDIIFISMLLSLQIVNEQIFVSYVLSVLFVILSSPVILRVIFATGYHYKFYDYLSDKLFIKDLNADTDEKAIEQLCKVISNVYNLDFENIKYIVTERERLMPTGIGNGIAIPHGRVPGLEKPIIAVGISNVGIDFGSRDGTLAHLIFLILTPSDNPQIQLEILADIAKTFKYFEPDTILGVKNLNQFISFVRNELQTK</sequence>
<dbReference type="InterPro" id="IPR038770">
    <property type="entry name" value="Na+/solute_symporter_sf"/>
</dbReference>
<evidence type="ECO:0000256" key="4">
    <source>
        <dbReference type="ARBA" id="ARBA00022692"/>
    </source>
</evidence>
<dbReference type="InterPro" id="IPR002178">
    <property type="entry name" value="PTS_EIIA_type-2_dom"/>
</dbReference>
<keyword evidence="7" id="KW-0406">Ion transport</keyword>
<keyword evidence="5 10" id="KW-1133">Transmembrane helix</keyword>
<feature type="transmembrane region" description="Helical" evidence="10">
    <location>
        <begin position="99"/>
        <end position="122"/>
    </location>
</feature>
<feature type="transmembrane region" description="Helical" evidence="10">
    <location>
        <begin position="69"/>
        <end position="87"/>
    </location>
</feature>
<dbReference type="RefSeq" id="WP_424604999.1">
    <property type="nucleotide sequence ID" value="NZ_JBNAVA010000002.1"/>
</dbReference>
<feature type="transmembrane region" description="Helical" evidence="10">
    <location>
        <begin position="134"/>
        <end position="155"/>
    </location>
</feature>
<comment type="caution">
    <text evidence="12">The sequence shown here is derived from an EMBL/GenBank/DDBJ whole genome shotgun (WGS) entry which is preliminary data.</text>
</comment>
<dbReference type="InterPro" id="IPR016152">
    <property type="entry name" value="PTrfase/Anion_transptr"/>
</dbReference>
<organism evidence="12 13">
    <name type="scientific">Calditerrivibrio nitroreducens</name>
    <dbReference type="NCBI Taxonomy" id="477976"/>
    <lineage>
        <taxon>Bacteria</taxon>
        <taxon>Pseudomonadati</taxon>
        <taxon>Deferribacterota</taxon>
        <taxon>Deferribacteres</taxon>
        <taxon>Deferribacterales</taxon>
        <taxon>Calditerrivibrionaceae</taxon>
    </lineage>
</organism>
<dbReference type="Pfam" id="PF00999">
    <property type="entry name" value="Na_H_Exchanger"/>
    <property type="match status" value="1"/>
</dbReference>
<feature type="transmembrane region" description="Helical" evidence="10">
    <location>
        <begin position="198"/>
        <end position="220"/>
    </location>
</feature>
<keyword evidence="9" id="KW-0739">Sodium transport</keyword>
<feature type="transmembrane region" description="Helical" evidence="10">
    <location>
        <begin position="290"/>
        <end position="310"/>
    </location>
</feature>
<dbReference type="PROSITE" id="PS00372">
    <property type="entry name" value="PTS_EIIA_TYPE_2_HIS"/>
    <property type="match status" value="1"/>
</dbReference>
<feature type="domain" description="PTS EIIA type-2" evidence="11">
    <location>
        <begin position="412"/>
        <end position="554"/>
    </location>
</feature>
<keyword evidence="3" id="KW-0050">Antiport</keyword>
<dbReference type="Pfam" id="PF00359">
    <property type="entry name" value="PTS_EIIA_2"/>
    <property type="match status" value="1"/>
</dbReference>
<dbReference type="EMBL" id="PNIN01000025">
    <property type="protein sequence ID" value="PMP72225.1"/>
    <property type="molecule type" value="Genomic_DNA"/>
</dbReference>